<dbReference type="Proteomes" id="UP000019109">
    <property type="component" value="Unassembled WGS sequence"/>
</dbReference>
<gene>
    <name evidence="1" type="ORF">JCM21531_211</name>
</gene>
<protein>
    <recommendedName>
        <fullName evidence="3">Deacetylase sirtuin-type domain-containing protein</fullName>
    </recommendedName>
</protein>
<organism evidence="1 2">
    <name type="scientific">Acetivibrio straminisolvens JCM 21531</name>
    <dbReference type="NCBI Taxonomy" id="1294263"/>
    <lineage>
        <taxon>Bacteria</taxon>
        <taxon>Bacillati</taxon>
        <taxon>Bacillota</taxon>
        <taxon>Clostridia</taxon>
        <taxon>Eubacteriales</taxon>
        <taxon>Oscillospiraceae</taxon>
        <taxon>Acetivibrio</taxon>
    </lineage>
</organism>
<dbReference type="SUPFAM" id="SSF52467">
    <property type="entry name" value="DHS-like NAD/FAD-binding domain"/>
    <property type="match status" value="1"/>
</dbReference>
<dbReference type="STRING" id="1294263.JCM21531_211"/>
<keyword evidence="2" id="KW-1185">Reference proteome</keyword>
<name>W4V2C5_9FIRM</name>
<dbReference type="EMBL" id="BAVR01000002">
    <property type="protein sequence ID" value="GAE86879.1"/>
    <property type="molecule type" value="Genomic_DNA"/>
</dbReference>
<dbReference type="InterPro" id="IPR029035">
    <property type="entry name" value="DHS-like_NAD/FAD-binding_dom"/>
</dbReference>
<proteinExistence type="predicted"/>
<dbReference type="RefSeq" id="WP_038286669.1">
    <property type="nucleotide sequence ID" value="NZ_BAVR01000002.1"/>
</dbReference>
<evidence type="ECO:0000313" key="2">
    <source>
        <dbReference type="Proteomes" id="UP000019109"/>
    </source>
</evidence>
<evidence type="ECO:0000313" key="1">
    <source>
        <dbReference type="EMBL" id="GAE86879.1"/>
    </source>
</evidence>
<reference evidence="1" key="1">
    <citation type="journal article" date="2014" name="Genome Announc.">
        <title>Draft Genome Sequence of Clostridium straminisolvens Strain JCM 21531T, Isolated from a Cellulose-Degrading Bacterial Community.</title>
        <authorList>
            <person name="Yuki M."/>
            <person name="Oshima K."/>
            <person name="Suda W."/>
            <person name="Sakamoto M."/>
            <person name="Kitamura K."/>
            <person name="Iida T."/>
            <person name="Hattori M."/>
            <person name="Ohkuma M."/>
        </authorList>
    </citation>
    <scope>NUCLEOTIDE SEQUENCE [LARGE SCALE GENOMIC DNA]</scope>
    <source>
        <strain evidence="1">JCM 21531</strain>
    </source>
</reference>
<evidence type="ECO:0008006" key="3">
    <source>
        <dbReference type="Google" id="ProtNLM"/>
    </source>
</evidence>
<sequence length="355" mass="41517">MKTTLILGAGFSKNSGVPIQSEIPALLTKARENNDFENRVSLVMEGFLRDVFGFEKDIYPELDDLLTCMDISTNSEHHLGIKYSPIHLRALKRLIIYRIFSILEDSFTYSREVDKLIRFFIEHGLEDTGFLVLNWDTVLEKYISMIDPGIVIDYCNGGKYLTEDGRFKEKRNEDRRIKVVKVHGSCNWLYCDNCRVLINDTLSRMPNIRKIGFKKSDFELFDEMKELADRIFLEDIRCFICGDNVSAHIATQSYRKSFRTNSFPDIWDRAEDMLTNSEKWVFIGYSLPQADYEFKHLLKICELKLRHRKERKLSIDVVLLNSETATNKYRSFFGNKINRIFNGGIGEYMNYLQST</sequence>
<accession>W4V2C5</accession>
<comment type="caution">
    <text evidence="1">The sequence shown here is derived from an EMBL/GenBank/DDBJ whole genome shotgun (WGS) entry which is preliminary data.</text>
</comment>
<dbReference type="AlphaFoldDB" id="W4V2C5"/>
<dbReference type="OrthoDB" id="7054911at2"/>